<evidence type="ECO:0000313" key="3">
    <source>
        <dbReference type="Proteomes" id="UP000475862"/>
    </source>
</evidence>
<keyword evidence="3" id="KW-1185">Reference proteome</keyword>
<dbReference type="InterPro" id="IPR007021">
    <property type="entry name" value="DUF659"/>
</dbReference>
<dbReference type="InterPro" id="IPR012337">
    <property type="entry name" value="RNaseH-like_sf"/>
</dbReference>
<name>A0A6G0SZU1_APHGL</name>
<dbReference type="OrthoDB" id="6623574at2759"/>
<organism evidence="2 3">
    <name type="scientific">Aphis glycines</name>
    <name type="common">Soybean aphid</name>
    <dbReference type="NCBI Taxonomy" id="307491"/>
    <lineage>
        <taxon>Eukaryota</taxon>
        <taxon>Metazoa</taxon>
        <taxon>Ecdysozoa</taxon>
        <taxon>Arthropoda</taxon>
        <taxon>Hexapoda</taxon>
        <taxon>Insecta</taxon>
        <taxon>Pterygota</taxon>
        <taxon>Neoptera</taxon>
        <taxon>Paraneoptera</taxon>
        <taxon>Hemiptera</taxon>
        <taxon>Sternorrhyncha</taxon>
        <taxon>Aphidomorpha</taxon>
        <taxon>Aphidoidea</taxon>
        <taxon>Aphididae</taxon>
        <taxon>Aphidini</taxon>
        <taxon>Aphis</taxon>
        <taxon>Aphis</taxon>
    </lineage>
</organism>
<dbReference type="GO" id="GO:0003690">
    <property type="term" value="F:double-stranded DNA binding"/>
    <property type="evidence" value="ECO:0007669"/>
    <property type="project" value="InterPro"/>
</dbReference>
<protein>
    <recommendedName>
        <fullName evidence="1">DUF659 domain-containing protein</fullName>
    </recommendedName>
</protein>
<comment type="caution">
    <text evidence="2">The sequence shown here is derived from an EMBL/GenBank/DDBJ whole genome shotgun (WGS) entry which is preliminary data.</text>
</comment>
<dbReference type="AlphaFoldDB" id="A0A6G0SZU1"/>
<dbReference type="PANTHER" id="PTHR32344:SF1">
    <property type="entry name" value="U1-TYPE DOMAIN-CONTAINING PROTEIN"/>
    <property type="match status" value="1"/>
</dbReference>
<accession>A0A6G0SZU1</accession>
<dbReference type="GO" id="GO:0006357">
    <property type="term" value="P:regulation of transcription by RNA polymerase II"/>
    <property type="evidence" value="ECO:0007669"/>
    <property type="project" value="InterPro"/>
</dbReference>
<evidence type="ECO:0000259" key="1">
    <source>
        <dbReference type="Pfam" id="PF04937"/>
    </source>
</evidence>
<dbReference type="Proteomes" id="UP000475862">
    <property type="component" value="Unassembled WGS sequence"/>
</dbReference>
<evidence type="ECO:0000313" key="2">
    <source>
        <dbReference type="EMBL" id="KAE9523668.1"/>
    </source>
</evidence>
<dbReference type="InterPro" id="IPR033375">
    <property type="entry name" value="Cggbp1"/>
</dbReference>
<reference evidence="2 3" key="1">
    <citation type="submission" date="2019-08" db="EMBL/GenBank/DDBJ databases">
        <title>The genome of the soybean aphid Biotype 1, its phylome, world population structure and adaptation to the North American continent.</title>
        <authorList>
            <person name="Giordano R."/>
            <person name="Donthu R.K."/>
            <person name="Hernandez A.G."/>
            <person name="Wright C.L."/>
            <person name="Zimin A.V."/>
        </authorList>
    </citation>
    <scope>NUCLEOTIDE SEQUENCE [LARGE SCALE GENOMIC DNA]</scope>
    <source>
        <tissue evidence="2">Whole aphids</tissue>
    </source>
</reference>
<sequence length="490" mass="55972">MPKVKTSVTVRGKNYVTEFGEHIFAFDGSVLFCKICEVKVKCEKRFSVTQHLSTEKHIRASNRQNKNATQQLITTQTRKSDFFKDLCEAFLKLNIPLEKLGNPHLRLFLEKYINKDIPSVSTLRKTYVNDCYEDTMNDIRNQILNKKIWVSIDETTDTEGRYVANVIIGTLLTDGPGKIFLIASEVLEKANHTTISKLFDRTLFSLWPNGINHDDVILFVTDAAPYMVKAAKSIQAFYSKMVHITCLAHGLHRVCEKIRAEFPKVDELILNMKKVFLKAPARVELFRREAPETPLPPSPIITRWGNWLKAAMYYCENFKAIKKVVHLLDADDALAIGKVKKIISETDLESNLAFIYTNYGFLTTAITCLETQGTLLTDAIKTVENVENKLNTIKCSKGITIYKKFEEVIAKNLGFKILTKISKFMLGEEISMDNLPEDISCDDLLYFKYAPISSVDVERSFSVYKNMLADNWRSFKFENLSKSLIVNCNI</sequence>
<dbReference type="GO" id="GO:0005634">
    <property type="term" value="C:nucleus"/>
    <property type="evidence" value="ECO:0007669"/>
    <property type="project" value="InterPro"/>
</dbReference>
<dbReference type="EMBL" id="VYZN01000078">
    <property type="protein sequence ID" value="KAE9523668.1"/>
    <property type="molecule type" value="Genomic_DNA"/>
</dbReference>
<feature type="domain" description="DUF659" evidence="1">
    <location>
        <begin position="118"/>
        <end position="275"/>
    </location>
</feature>
<dbReference type="Pfam" id="PF04937">
    <property type="entry name" value="DUF659"/>
    <property type="match status" value="1"/>
</dbReference>
<dbReference type="SUPFAM" id="SSF53098">
    <property type="entry name" value="Ribonuclease H-like"/>
    <property type="match status" value="1"/>
</dbReference>
<gene>
    <name evidence="2" type="ORF">AGLY_015886</name>
</gene>
<proteinExistence type="predicted"/>
<dbReference type="PANTHER" id="PTHR32344">
    <property type="entry name" value="U1-TYPE DOMAIN-CONTAINING PROTEIN"/>
    <property type="match status" value="1"/>
</dbReference>